<keyword evidence="3" id="KW-1185">Reference proteome</keyword>
<evidence type="ECO:0000256" key="1">
    <source>
        <dbReference type="SAM" id="Phobius"/>
    </source>
</evidence>
<evidence type="ECO:0008006" key="4">
    <source>
        <dbReference type="Google" id="ProtNLM"/>
    </source>
</evidence>
<feature type="transmembrane region" description="Helical" evidence="1">
    <location>
        <begin position="80"/>
        <end position="99"/>
    </location>
</feature>
<proteinExistence type="predicted"/>
<organism evidence="2 3">
    <name type="scientific">Crossiella equi</name>
    <dbReference type="NCBI Taxonomy" id="130796"/>
    <lineage>
        <taxon>Bacteria</taxon>
        <taxon>Bacillati</taxon>
        <taxon>Actinomycetota</taxon>
        <taxon>Actinomycetes</taxon>
        <taxon>Pseudonocardiales</taxon>
        <taxon>Pseudonocardiaceae</taxon>
        <taxon>Crossiella</taxon>
    </lineage>
</organism>
<sequence length="322" mass="34692">MTWLAWRQHRLAVLLLLGYALLGVTGMLVLGLHVESAFTRNGLRACLTDTPVCPDTAEIVVEGFWQPGGLLRAAVRPLQFWLAGSVVLAGLLVGAPLFAREYAQGTQRFALTQSVGPARWYLTKLAVVAVPAVLAATALQLAYLWLTATLGPVLRTWPRFEPGEFELRGLVLPFYTLFAVVLGAVVGLLARRLVAAISVTLVAVALLVLVVPTLLRPHYQPPVFEADSTERPVAVRSWLLDSAAPNGPGTAHVWGPYSSFPACPAPNEAGLCVHGTGAVDTVYRVQPGDRFWTFQYVEAGLFLLLTAGVLALGAWALRRRPG</sequence>
<protein>
    <recommendedName>
        <fullName evidence="4">ABC-2 family transporter protein</fullName>
    </recommendedName>
</protein>
<feature type="transmembrane region" description="Helical" evidence="1">
    <location>
        <begin position="120"/>
        <end position="145"/>
    </location>
</feature>
<name>A0ABS5A7P6_9PSEU</name>
<evidence type="ECO:0000313" key="3">
    <source>
        <dbReference type="Proteomes" id="UP001519363"/>
    </source>
</evidence>
<keyword evidence="1" id="KW-1133">Transmembrane helix</keyword>
<feature type="transmembrane region" description="Helical" evidence="1">
    <location>
        <begin position="193"/>
        <end position="215"/>
    </location>
</feature>
<gene>
    <name evidence="2" type="ORF">JOF53_001198</name>
</gene>
<feature type="transmembrane region" description="Helical" evidence="1">
    <location>
        <begin position="165"/>
        <end position="186"/>
    </location>
</feature>
<dbReference type="Proteomes" id="UP001519363">
    <property type="component" value="Unassembled WGS sequence"/>
</dbReference>
<keyword evidence="1" id="KW-0812">Transmembrane</keyword>
<feature type="transmembrane region" description="Helical" evidence="1">
    <location>
        <begin position="299"/>
        <end position="317"/>
    </location>
</feature>
<comment type="caution">
    <text evidence="2">The sequence shown here is derived from an EMBL/GenBank/DDBJ whole genome shotgun (WGS) entry which is preliminary data.</text>
</comment>
<accession>A0ABS5A7P6</accession>
<keyword evidence="1" id="KW-0472">Membrane</keyword>
<evidence type="ECO:0000313" key="2">
    <source>
        <dbReference type="EMBL" id="MBP2472326.1"/>
    </source>
</evidence>
<feature type="transmembrane region" description="Helical" evidence="1">
    <location>
        <begin position="12"/>
        <end position="34"/>
    </location>
</feature>
<reference evidence="2 3" key="1">
    <citation type="submission" date="2021-03" db="EMBL/GenBank/DDBJ databases">
        <title>Sequencing the genomes of 1000 actinobacteria strains.</title>
        <authorList>
            <person name="Klenk H.-P."/>
        </authorList>
    </citation>
    <scope>NUCLEOTIDE SEQUENCE [LARGE SCALE GENOMIC DNA]</scope>
    <source>
        <strain evidence="2 3">DSM 44580</strain>
    </source>
</reference>
<dbReference type="RefSeq" id="WP_086781541.1">
    <property type="nucleotide sequence ID" value="NZ_JAGIOO010000001.1"/>
</dbReference>
<dbReference type="EMBL" id="JAGIOO010000001">
    <property type="protein sequence ID" value="MBP2472326.1"/>
    <property type="molecule type" value="Genomic_DNA"/>
</dbReference>